<evidence type="ECO:0000256" key="9">
    <source>
        <dbReference type="ARBA" id="ARBA00025611"/>
    </source>
</evidence>
<dbReference type="Pfam" id="PF07733">
    <property type="entry name" value="DNA_pol3_alpha"/>
    <property type="match status" value="1"/>
</dbReference>
<gene>
    <name evidence="12" type="ORF">IB211_01433</name>
</gene>
<protein>
    <recommendedName>
        <fullName evidence="4">DNA polymerase III subunit alpha</fullName>
        <ecNumber evidence="3">2.7.7.7</ecNumber>
    </recommendedName>
</protein>
<dbReference type="KEGG" id="ibu:IB211_01433"/>
<evidence type="ECO:0000256" key="2">
    <source>
        <dbReference type="ARBA" id="ARBA00009496"/>
    </source>
</evidence>
<dbReference type="RefSeq" id="WP_058117586.1">
    <property type="nucleotide sequence ID" value="NZ_CP011307.1"/>
</dbReference>
<evidence type="ECO:0000259" key="11">
    <source>
        <dbReference type="SMART" id="SM00481"/>
    </source>
</evidence>
<dbReference type="NCBIfam" id="TIGR00594">
    <property type="entry name" value="polc"/>
    <property type="match status" value="1"/>
</dbReference>
<dbReference type="Proteomes" id="UP000064844">
    <property type="component" value="Chromosome"/>
</dbReference>
<dbReference type="PANTHER" id="PTHR32294">
    <property type="entry name" value="DNA POLYMERASE III SUBUNIT ALPHA"/>
    <property type="match status" value="1"/>
</dbReference>
<dbReference type="SUPFAM" id="SSF89550">
    <property type="entry name" value="PHP domain-like"/>
    <property type="match status" value="1"/>
</dbReference>
<keyword evidence="7" id="KW-0235">DNA replication</keyword>
<dbReference type="InterPro" id="IPR041931">
    <property type="entry name" value="DNA_pol3_alpha_thumb_dom"/>
</dbReference>
<evidence type="ECO:0000256" key="3">
    <source>
        <dbReference type="ARBA" id="ARBA00012417"/>
    </source>
</evidence>
<dbReference type="InterPro" id="IPR004805">
    <property type="entry name" value="DnaE2/DnaE/PolC"/>
</dbReference>
<dbReference type="Pfam" id="PF14579">
    <property type="entry name" value="HHH_6"/>
    <property type="match status" value="1"/>
</dbReference>
<evidence type="ECO:0000313" key="12">
    <source>
        <dbReference type="EMBL" id="ALP93826.1"/>
    </source>
</evidence>
<comment type="similarity">
    <text evidence="2">Belongs to the DNA polymerase type-C family. DnaE subfamily.</text>
</comment>
<evidence type="ECO:0000256" key="10">
    <source>
        <dbReference type="ARBA" id="ARBA00049244"/>
    </source>
</evidence>
<dbReference type="CDD" id="cd04485">
    <property type="entry name" value="DnaE_OBF"/>
    <property type="match status" value="1"/>
</dbReference>
<dbReference type="Gene3D" id="1.10.10.1600">
    <property type="entry name" value="Bacterial DNA polymerase III alpha subunit, thumb domain"/>
    <property type="match status" value="1"/>
</dbReference>
<dbReference type="CDD" id="cd12113">
    <property type="entry name" value="PHP_PolIIIA_DnaE3"/>
    <property type="match status" value="1"/>
</dbReference>
<feature type="domain" description="Polymerase/histidinol phosphatase N-terminal" evidence="11">
    <location>
        <begin position="4"/>
        <end position="71"/>
    </location>
</feature>
<dbReference type="InterPro" id="IPR016195">
    <property type="entry name" value="Pol/histidinol_Pase-like"/>
</dbReference>
<evidence type="ECO:0000256" key="1">
    <source>
        <dbReference type="ARBA" id="ARBA00004496"/>
    </source>
</evidence>
<dbReference type="STRING" id="1297617.IB211_01433"/>
<dbReference type="GO" id="GO:0005737">
    <property type="term" value="C:cytoplasm"/>
    <property type="evidence" value="ECO:0007669"/>
    <property type="project" value="UniProtKB-SubCell"/>
</dbReference>
<organism evidence="12 13">
    <name type="scientific">Intestinimonas butyriciproducens</name>
    <dbReference type="NCBI Taxonomy" id="1297617"/>
    <lineage>
        <taxon>Bacteria</taxon>
        <taxon>Bacillati</taxon>
        <taxon>Bacillota</taxon>
        <taxon>Clostridia</taxon>
        <taxon>Eubacteriales</taxon>
        <taxon>Intestinimonas</taxon>
    </lineage>
</organism>
<reference evidence="12 13" key="1">
    <citation type="journal article" date="2015" name="Nat. Commun.">
        <title>Production of butyrate from lysine and the Amadori product fructoselysine by a human gut commensal.</title>
        <authorList>
            <person name="Bui T.P."/>
            <person name="Ritari J."/>
            <person name="Boeren S."/>
            <person name="de Waard P."/>
            <person name="Plugge C.M."/>
            <person name="de Vos W.M."/>
        </authorList>
    </citation>
    <scope>NUCLEOTIDE SEQUENCE [LARGE SCALE GENOMIC DNA]</scope>
    <source>
        <strain evidence="12 13">AF211</strain>
    </source>
</reference>
<dbReference type="InterPro" id="IPR011708">
    <property type="entry name" value="DNA_pol3_alpha_NTPase_dom"/>
</dbReference>
<dbReference type="InterPro" id="IPR004365">
    <property type="entry name" value="NA-bd_OB_tRNA"/>
</dbReference>
<proteinExistence type="inferred from homology"/>
<dbReference type="InterPro" id="IPR040982">
    <property type="entry name" value="DNA_pol3_finger"/>
</dbReference>
<comment type="catalytic activity">
    <reaction evidence="10">
        <text>DNA(n) + a 2'-deoxyribonucleoside 5'-triphosphate = DNA(n+1) + diphosphate</text>
        <dbReference type="Rhea" id="RHEA:22508"/>
        <dbReference type="Rhea" id="RHEA-COMP:17339"/>
        <dbReference type="Rhea" id="RHEA-COMP:17340"/>
        <dbReference type="ChEBI" id="CHEBI:33019"/>
        <dbReference type="ChEBI" id="CHEBI:61560"/>
        <dbReference type="ChEBI" id="CHEBI:173112"/>
        <dbReference type="EC" id="2.7.7.7"/>
    </reaction>
</comment>
<comment type="function">
    <text evidence="9">DNA polymerase III is a complex, multichain enzyme responsible for most of the replicative synthesis in bacteria. This DNA polymerase also exhibits 3' to 5' exonuclease activity. The alpha chain is the DNA polymerase.</text>
</comment>
<dbReference type="eggNOG" id="COG0587">
    <property type="taxonomic scope" value="Bacteria"/>
</dbReference>
<dbReference type="EMBL" id="CP011307">
    <property type="protein sequence ID" value="ALP93826.1"/>
    <property type="molecule type" value="Genomic_DNA"/>
</dbReference>
<dbReference type="GO" id="GO:0008408">
    <property type="term" value="F:3'-5' exonuclease activity"/>
    <property type="evidence" value="ECO:0007669"/>
    <property type="project" value="InterPro"/>
</dbReference>
<evidence type="ECO:0000256" key="6">
    <source>
        <dbReference type="ARBA" id="ARBA00022695"/>
    </source>
</evidence>
<dbReference type="Pfam" id="PF01336">
    <property type="entry name" value="tRNA_anti-codon"/>
    <property type="match status" value="1"/>
</dbReference>
<dbReference type="GO" id="GO:0006260">
    <property type="term" value="P:DNA replication"/>
    <property type="evidence" value="ECO:0007669"/>
    <property type="project" value="UniProtKB-KW"/>
</dbReference>
<dbReference type="InterPro" id="IPR029460">
    <property type="entry name" value="DNAPol_HHH"/>
</dbReference>
<evidence type="ECO:0000313" key="13">
    <source>
        <dbReference type="Proteomes" id="UP000064844"/>
    </source>
</evidence>
<keyword evidence="6 12" id="KW-0548">Nucleotidyltransferase</keyword>
<reference evidence="13" key="2">
    <citation type="submission" date="2015-04" db="EMBL/GenBank/DDBJ databases">
        <title>A butyrogenic pathway from the amino acid lysine in a human gut commensal.</title>
        <authorList>
            <person name="de Vos W.M."/>
            <person name="Bui N.T.P."/>
            <person name="Plugge C.M."/>
            <person name="Ritari J."/>
        </authorList>
    </citation>
    <scope>NUCLEOTIDE SEQUENCE [LARGE SCALE GENOMIC DNA]</scope>
    <source>
        <strain evidence="13">AF211</strain>
    </source>
</reference>
<evidence type="ECO:0000256" key="8">
    <source>
        <dbReference type="ARBA" id="ARBA00022932"/>
    </source>
</evidence>
<dbReference type="NCBIfam" id="NF004226">
    <property type="entry name" value="PRK05673.1"/>
    <property type="match status" value="1"/>
</dbReference>
<keyword evidence="8" id="KW-0239">DNA-directed DNA polymerase</keyword>
<evidence type="ECO:0000256" key="4">
    <source>
        <dbReference type="ARBA" id="ARBA00019114"/>
    </source>
</evidence>
<dbReference type="PANTHER" id="PTHR32294:SF0">
    <property type="entry name" value="DNA POLYMERASE III SUBUNIT ALPHA"/>
    <property type="match status" value="1"/>
</dbReference>
<name>A0A0S2W3L7_9FIRM</name>
<accession>A0A0S2W3L7</accession>
<dbReference type="Gene3D" id="1.10.150.870">
    <property type="match status" value="1"/>
</dbReference>
<dbReference type="Pfam" id="PF17657">
    <property type="entry name" value="DNA_pol3_finger"/>
    <property type="match status" value="1"/>
</dbReference>
<sequence>MAFTHLHIHTEYSLLDGCCRIPGLVRRVRELGQTAVAITDHGVMYGAVDFYKACKAEGIKPIIGCEVYVAPRTRFDKVHEMDSGARHLILLCRNEVGYRNLCHMVSRSFTEGFYVRPRIDKDLLREHHEGLIALSACLAGEIPRLLRNGQYEVAKQEALAMRELFGADGYYLELQDHSLSEDPQIVQGLLRLHEDTGIPLVATNDAHYLTRADAVTQDVLMCIQMGKTVDDPGRMKFETEEFYVKSEAEMRALFPQCPEAIENTQRVADLCNVEFEFGTYHLPEFKLPEGYTDRDAYFERLCLDGFKRRYPEEPPEYLQQLRYEMDMIRKMGFVDYFLIVSDFIGYAKRSGIPVGPGRGSAAGSVVSYCLDITDVEPMKYSLYFERFLNPERVTMPDIDIDFCIRRRQEVIDYVCRKYGSDHVAQIVTFGTMAARGAIRDVGRALNFPYAEVDQIAKLVPSGPGALHITLDESLKISKPLRELYEGDERVRQLIDTARSIEGMPRHASTHAAGVVITRLPVDDYVPLAKNDESVVTQYTMTTLEELGLLKMDFLGLRNLTVLDDAVKLVQRSDPTFTLSSISDDDPKVFQMLSEGKTSGVFQMESPGMTGVCVGLKPQNIEDITAIIALYRPGPMDSIPRFIACKHDPKLIRYKHPALIPILSVTYGCIVYQEQVIEIFRKLGGYSLGQADMVRRAISKKKKAQIEKERHSFIHGDPERGIPGCVANGIPAQTGEDIYDEIYDFANYAFNKAHAVSYAIVCYQTAWFKCHHMREYMAALLTSVLDYQEKVAEYIGECRENGIRLMPPDINLSDADFTVDNGNIRFGLVAVKGVGRGVIQNLLAERGRSGRFTSFPDFCQRMMGADLNRRVVESLIKCGAFDSLGYKRSQLMEVYGQVLDGIAQQRRKNLEGQFDLFGGGGEDEPSGIPELVLPNLPEYSRSQLMTMERETTGLYLTGHPMDEYREAARNAKAAPIGAILSDFAKEDGPETYRDEQRLSIAGIVASSKTKTTKNNTLMAYVTLEDDTGAMELLVFARVLGESGGYIKENAPVLATGRLSVRDEKEPQMLVDSIRPLGEAGTAVKERESGQKLYVKVPTAQSPQFEKIKKIFLMFPGEQQAVFYFSDTRKRMGTPCVIHPALIRELGEMLGGENVVLK</sequence>
<dbReference type="SMART" id="SM00481">
    <property type="entry name" value="POLIIIAc"/>
    <property type="match status" value="1"/>
</dbReference>
<dbReference type="GO" id="GO:0003887">
    <property type="term" value="F:DNA-directed DNA polymerase activity"/>
    <property type="evidence" value="ECO:0007669"/>
    <property type="project" value="UniProtKB-KW"/>
</dbReference>
<dbReference type="Gene3D" id="3.20.20.140">
    <property type="entry name" value="Metal-dependent hydrolases"/>
    <property type="match status" value="1"/>
</dbReference>
<evidence type="ECO:0000256" key="7">
    <source>
        <dbReference type="ARBA" id="ARBA00022705"/>
    </source>
</evidence>
<dbReference type="InterPro" id="IPR004013">
    <property type="entry name" value="PHP_dom"/>
</dbReference>
<comment type="subcellular location">
    <subcellularLocation>
        <location evidence="1">Cytoplasm</location>
    </subcellularLocation>
</comment>
<dbReference type="AlphaFoldDB" id="A0A0S2W3L7"/>
<dbReference type="PATRIC" id="fig|1297617.4.peg.1466"/>
<evidence type="ECO:0000256" key="5">
    <source>
        <dbReference type="ARBA" id="ARBA00022679"/>
    </source>
</evidence>
<dbReference type="NCBIfam" id="NF005298">
    <property type="entry name" value="PRK06826.1"/>
    <property type="match status" value="1"/>
</dbReference>
<dbReference type="EC" id="2.7.7.7" evidence="3"/>
<dbReference type="Pfam" id="PF02811">
    <property type="entry name" value="PHP"/>
    <property type="match status" value="1"/>
</dbReference>
<dbReference type="InterPro" id="IPR003141">
    <property type="entry name" value="Pol/His_phosphatase_N"/>
</dbReference>
<dbReference type="GO" id="GO:0003676">
    <property type="term" value="F:nucleic acid binding"/>
    <property type="evidence" value="ECO:0007669"/>
    <property type="project" value="InterPro"/>
</dbReference>
<keyword evidence="13" id="KW-1185">Reference proteome</keyword>
<keyword evidence="5 12" id="KW-0808">Transferase</keyword>